<keyword evidence="3" id="KW-1185">Reference proteome</keyword>
<sequence>MARHLIEVATLEAPNQLELSLRQNFELLESQLRPPLSLQIPSPEQYSNLNFAILFGVLTEPHFAQVHMKHLHALVVDGYEFFTDTLIRVVNELYQKLVVPVRPQLVWVTSVMINVSAIGVDKLLVCLLRQIVGGDYSEGNLWLCSELCSLLLTTLDCILHLEEPFILTSALYTYLRLVGDHYRLASTNPQMKTLTSMEIDFCVKVLRTQFHLCIKIGRDLIRLLQDLFHIPWFRDIWKDLMLRPSEFGISGFTDISKIYSLRTSSRYFLLRITPEMETQLRFLLTHVKWGSQKRYQAWFGKKFLCGPDRETLICDMVRFICCAHHPPNEIIQSDVIQRWAIIGWLLKSCRKNYVVANVKLALFYDWLFFDERVDNIMNIEPAMLLMVYSIPNYIDMTHMLLEFLFLLVDNFDVERKTMLVQGVSSAFSTLVRKGVISSLDVLASCDALSPFLREKLRSFSRPEICRDLPTVPHSVKHLKLSSPLRLGSPTPSSQELRVSTLSSKVVADGKPGEDSVRIAEEAVASCSPVIRTCNSLDEMVKDLGDTIGKSYTVGLQMLEKTLYSFANLDDLGLESAYVLDPEAFSCKITKIFEVNGHKLFDPLEFSFENDSYDEMKSATAIIIRSFVFSQHDRMKGLLLFWARNDFPVGACFISYASRIAQEANLVGYDKPTVESDHAAAALHGIPFLQFHANGCFSSMDGWKMGSSEDLDPASHLDAELISKLLDGVFAAYRHFLILRNALGSLYWKNVEQHQLWALIRSELAVSSVPVQKLILRFFSSMPTDPSVISIPVGGLLSLCSCRAPSPELVGAILLLPDNTFEEFAAAALSAWVVSNASMLFESLGIFLGKLYSNNGNSVKSYAGPTVINRSALFWLLNNFDAQVKGKLQPA</sequence>
<dbReference type="GO" id="GO:0005737">
    <property type="term" value="C:cytoplasm"/>
    <property type="evidence" value="ECO:0007669"/>
    <property type="project" value="TreeGrafter"/>
</dbReference>
<dbReference type="Pfam" id="PF10189">
    <property type="entry name" value="Ints3_N"/>
    <property type="match status" value="1"/>
</dbReference>
<feature type="non-terminal residue" evidence="2">
    <location>
        <position position="890"/>
    </location>
</feature>
<evidence type="ECO:0000313" key="2">
    <source>
        <dbReference type="EMBL" id="KAK6936947.1"/>
    </source>
</evidence>
<dbReference type="PANTHER" id="PTHR13587:SF7">
    <property type="entry name" value="INTEGRATOR COMPLEX SUBUNIT 3"/>
    <property type="match status" value="1"/>
</dbReference>
<name>A0AAN8ZGK9_9MAGN</name>
<dbReference type="Proteomes" id="UP001370490">
    <property type="component" value="Unassembled WGS sequence"/>
</dbReference>
<proteinExistence type="predicted"/>
<gene>
    <name evidence="2" type="ORF">RJ641_033977</name>
</gene>
<evidence type="ECO:0000259" key="1">
    <source>
        <dbReference type="Pfam" id="PF10189"/>
    </source>
</evidence>
<dbReference type="InterPro" id="IPR045334">
    <property type="entry name" value="INTS3"/>
</dbReference>
<dbReference type="InterPro" id="IPR019333">
    <property type="entry name" value="INTS3_N"/>
</dbReference>
<feature type="domain" description="Integrator complex subunit 3 N-terminal" evidence="1">
    <location>
        <begin position="44"/>
        <end position="457"/>
    </location>
</feature>
<comment type="caution">
    <text evidence="2">The sequence shown here is derived from an EMBL/GenBank/DDBJ whole genome shotgun (WGS) entry which is preliminary data.</text>
</comment>
<reference evidence="2 3" key="1">
    <citation type="submission" date="2023-12" db="EMBL/GenBank/DDBJ databases">
        <title>A high-quality genome assembly for Dillenia turbinata (Dilleniales).</title>
        <authorList>
            <person name="Chanderbali A."/>
        </authorList>
    </citation>
    <scope>NUCLEOTIDE SEQUENCE [LARGE SCALE GENOMIC DNA]</scope>
    <source>
        <strain evidence="2">LSX21</strain>
        <tissue evidence="2">Leaf</tissue>
    </source>
</reference>
<dbReference type="AlphaFoldDB" id="A0AAN8ZGK9"/>
<protein>
    <submittedName>
        <fullName evidence="2">Integrator complex subunit 3, N-terminal</fullName>
    </submittedName>
</protein>
<dbReference type="PANTHER" id="PTHR13587">
    <property type="entry name" value="INTEGRATOR COMPLEX SUBUNIT 3"/>
    <property type="match status" value="1"/>
</dbReference>
<evidence type="ECO:0000313" key="3">
    <source>
        <dbReference type="Proteomes" id="UP001370490"/>
    </source>
</evidence>
<accession>A0AAN8ZGK9</accession>
<organism evidence="2 3">
    <name type="scientific">Dillenia turbinata</name>
    <dbReference type="NCBI Taxonomy" id="194707"/>
    <lineage>
        <taxon>Eukaryota</taxon>
        <taxon>Viridiplantae</taxon>
        <taxon>Streptophyta</taxon>
        <taxon>Embryophyta</taxon>
        <taxon>Tracheophyta</taxon>
        <taxon>Spermatophyta</taxon>
        <taxon>Magnoliopsida</taxon>
        <taxon>eudicotyledons</taxon>
        <taxon>Gunneridae</taxon>
        <taxon>Pentapetalae</taxon>
        <taxon>Dilleniales</taxon>
        <taxon>Dilleniaceae</taxon>
        <taxon>Dillenia</taxon>
    </lineage>
</organism>
<dbReference type="EMBL" id="JBAMMX010000007">
    <property type="protein sequence ID" value="KAK6936947.1"/>
    <property type="molecule type" value="Genomic_DNA"/>
</dbReference>